<reference evidence="1" key="1">
    <citation type="submission" date="2020-11" db="EMBL/GenBank/DDBJ databases">
        <authorList>
            <consortium name="DOE Joint Genome Institute"/>
            <person name="Ahrendt S."/>
            <person name="Riley R."/>
            <person name="Andreopoulos W."/>
            <person name="Labutti K."/>
            <person name="Pangilinan J."/>
            <person name="Ruiz-Duenas F.J."/>
            <person name="Barrasa J.M."/>
            <person name="Sanchez-Garcia M."/>
            <person name="Camarero S."/>
            <person name="Miyauchi S."/>
            <person name="Serrano A."/>
            <person name="Linde D."/>
            <person name="Babiker R."/>
            <person name="Drula E."/>
            <person name="Ayuso-Fernandez I."/>
            <person name="Pacheco R."/>
            <person name="Padilla G."/>
            <person name="Ferreira P."/>
            <person name="Barriuso J."/>
            <person name="Kellner H."/>
            <person name="Castanera R."/>
            <person name="Alfaro M."/>
            <person name="Ramirez L."/>
            <person name="Pisabarro A.G."/>
            <person name="Kuo A."/>
            <person name="Tritt A."/>
            <person name="Lipzen A."/>
            <person name="He G."/>
            <person name="Yan M."/>
            <person name="Ng V."/>
            <person name="Cullen D."/>
            <person name="Martin F."/>
            <person name="Rosso M.-N."/>
            <person name="Henrissat B."/>
            <person name="Hibbett D."/>
            <person name="Martinez A.T."/>
            <person name="Grigoriev I.V."/>
        </authorList>
    </citation>
    <scope>NUCLEOTIDE SEQUENCE</scope>
    <source>
        <strain evidence="1">CIRM-BRFM 674</strain>
    </source>
</reference>
<name>A0A9P6CTP9_9AGAR</name>
<sequence length="53" mass="6229">MVEGVSKKATWSMFYHFFLDKISRNILIAQCHTLIAVSVHTEMWNSCKYGKFM</sequence>
<evidence type="ECO:0000313" key="2">
    <source>
        <dbReference type="Proteomes" id="UP000807469"/>
    </source>
</evidence>
<protein>
    <submittedName>
        <fullName evidence="1">Uncharacterized protein</fullName>
    </submittedName>
</protein>
<keyword evidence="2" id="KW-1185">Reference proteome</keyword>
<organism evidence="1 2">
    <name type="scientific">Pholiota conissans</name>
    <dbReference type="NCBI Taxonomy" id="109636"/>
    <lineage>
        <taxon>Eukaryota</taxon>
        <taxon>Fungi</taxon>
        <taxon>Dikarya</taxon>
        <taxon>Basidiomycota</taxon>
        <taxon>Agaricomycotina</taxon>
        <taxon>Agaricomycetes</taxon>
        <taxon>Agaricomycetidae</taxon>
        <taxon>Agaricales</taxon>
        <taxon>Agaricineae</taxon>
        <taxon>Strophariaceae</taxon>
        <taxon>Pholiota</taxon>
    </lineage>
</organism>
<dbReference type="AlphaFoldDB" id="A0A9P6CTP9"/>
<proteinExistence type="predicted"/>
<dbReference type="EMBL" id="MU155229">
    <property type="protein sequence ID" value="KAF9478657.1"/>
    <property type="molecule type" value="Genomic_DNA"/>
</dbReference>
<gene>
    <name evidence="1" type="ORF">BDN70DRAFT_808333</name>
</gene>
<evidence type="ECO:0000313" key="1">
    <source>
        <dbReference type="EMBL" id="KAF9478657.1"/>
    </source>
</evidence>
<dbReference type="Proteomes" id="UP000807469">
    <property type="component" value="Unassembled WGS sequence"/>
</dbReference>
<dbReference type="OrthoDB" id="2689343at2759"/>
<comment type="caution">
    <text evidence="1">The sequence shown here is derived from an EMBL/GenBank/DDBJ whole genome shotgun (WGS) entry which is preliminary data.</text>
</comment>
<accession>A0A9P6CTP9</accession>